<feature type="signal peptide" evidence="1">
    <location>
        <begin position="1"/>
        <end position="23"/>
    </location>
</feature>
<keyword evidence="1" id="KW-0732">Signal</keyword>
<dbReference type="PROSITE" id="PS50106">
    <property type="entry name" value="PDZ"/>
    <property type="match status" value="1"/>
</dbReference>
<dbReference type="InterPro" id="IPR001478">
    <property type="entry name" value="PDZ"/>
</dbReference>
<keyword evidence="3" id="KW-0378">Hydrolase</keyword>
<reference evidence="3" key="1">
    <citation type="submission" date="2022-01" db="EMBL/GenBank/DDBJ databases">
        <authorList>
            <person name="Jo J.-H."/>
            <person name="Im W.-T."/>
        </authorList>
    </citation>
    <scope>NUCLEOTIDE SEQUENCE</scope>
    <source>
        <strain evidence="3">NA20</strain>
    </source>
</reference>
<dbReference type="SUPFAM" id="SSF50156">
    <property type="entry name" value="PDZ domain-like"/>
    <property type="match status" value="1"/>
</dbReference>
<proteinExistence type="predicted"/>
<dbReference type="Gene3D" id="2.30.42.10">
    <property type="match status" value="1"/>
</dbReference>
<keyword evidence="4" id="KW-1185">Reference proteome</keyword>
<dbReference type="RefSeq" id="WP_237868112.1">
    <property type="nucleotide sequence ID" value="NZ_JAKLTR010000001.1"/>
</dbReference>
<dbReference type="GO" id="GO:0008233">
    <property type="term" value="F:peptidase activity"/>
    <property type="evidence" value="ECO:0007669"/>
    <property type="project" value="UniProtKB-KW"/>
</dbReference>
<comment type="caution">
    <text evidence="3">The sequence shown here is derived from an EMBL/GenBank/DDBJ whole genome shotgun (WGS) entry which is preliminary data.</text>
</comment>
<dbReference type="EMBL" id="JAKLTR010000001">
    <property type="protein sequence ID" value="MCG2612885.1"/>
    <property type="molecule type" value="Genomic_DNA"/>
</dbReference>
<dbReference type="Pfam" id="PF17820">
    <property type="entry name" value="PDZ_6"/>
    <property type="match status" value="1"/>
</dbReference>
<dbReference type="Pfam" id="PF13650">
    <property type="entry name" value="Asp_protease_2"/>
    <property type="match status" value="2"/>
</dbReference>
<evidence type="ECO:0000256" key="1">
    <source>
        <dbReference type="SAM" id="SignalP"/>
    </source>
</evidence>
<gene>
    <name evidence="3" type="ORF">LZZ85_01290</name>
</gene>
<sequence>MKKVLQLTALATFALLSSAYLRAQEEFVEPPSRLLTRIPILQVTGGVVIIKAQLDNFPDTLNFILDSGSSGISLDSTTVDYFKLKPQASDRTIRGIAGIKKVGFLYNRSLRFPGLVVDSLNFHVNDYSSLSSVYGEKVDGIIGYSLLIRYIVKLDYDSLQMDICSKGSLRYPRGGFLIKPILNTLPVQTARVKDEYTYTSRFLHDIGAGVCLMLSQDFVDDSNLLHRKRKLYPKEGEGIGGKVSMHLTVVKELKFGPYKFRNIPTYIFQDEFNVTSYPFLGGLIGNDIFRRFNVVFNYAKRDIHLLPNSHYRDPFDYSYSGIELYYIDNKIYIGDVAESSPAWIAGIREGDQVLGINNNLSQNFSQYKIALQSTGERIRMLLSREGALLQKEFKVKSIY</sequence>
<evidence type="ECO:0000259" key="2">
    <source>
        <dbReference type="PROSITE" id="PS50106"/>
    </source>
</evidence>
<evidence type="ECO:0000313" key="3">
    <source>
        <dbReference type="EMBL" id="MCG2612885.1"/>
    </source>
</evidence>
<evidence type="ECO:0000313" key="4">
    <source>
        <dbReference type="Proteomes" id="UP001165367"/>
    </source>
</evidence>
<accession>A0ABS9KKU4</accession>
<dbReference type="Proteomes" id="UP001165367">
    <property type="component" value="Unassembled WGS sequence"/>
</dbReference>
<protein>
    <submittedName>
        <fullName evidence="3">Aspartyl protease family protein</fullName>
    </submittedName>
</protein>
<dbReference type="InterPro" id="IPR036034">
    <property type="entry name" value="PDZ_sf"/>
</dbReference>
<dbReference type="InterPro" id="IPR041489">
    <property type="entry name" value="PDZ_6"/>
</dbReference>
<feature type="chain" id="PRO_5047410191" evidence="1">
    <location>
        <begin position="24"/>
        <end position="399"/>
    </location>
</feature>
<feature type="domain" description="PDZ" evidence="2">
    <location>
        <begin position="321"/>
        <end position="386"/>
    </location>
</feature>
<organism evidence="3 4">
    <name type="scientific">Terrimonas ginsenosidimutans</name>
    <dbReference type="NCBI Taxonomy" id="2908004"/>
    <lineage>
        <taxon>Bacteria</taxon>
        <taxon>Pseudomonadati</taxon>
        <taxon>Bacteroidota</taxon>
        <taxon>Chitinophagia</taxon>
        <taxon>Chitinophagales</taxon>
        <taxon>Chitinophagaceae</taxon>
        <taxon>Terrimonas</taxon>
    </lineage>
</organism>
<name>A0ABS9KKU4_9BACT</name>
<dbReference type="GO" id="GO:0006508">
    <property type="term" value="P:proteolysis"/>
    <property type="evidence" value="ECO:0007669"/>
    <property type="project" value="UniProtKB-KW"/>
</dbReference>
<dbReference type="SMART" id="SM00228">
    <property type="entry name" value="PDZ"/>
    <property type="match status" value="1"/>
</dbReference>
<dbReference type="Gene3D" id="2.40.70.10">
    <property type="entry name" value="Acid Proteases"/>
    <property type="match status" value="2"/>
</dbReference>
<keyword evidence="3" id="KW-0645">Protease</keyword>
<dbReference type="InterPro" id="IPR021109">
    <property type="entry name" value="Peptidase_aspartic_dom_sf"/>
</dbReference>